<dbReference type="Proteomes" id="UP001196661">
    <property type="component" value="Unassembled WGS sequence"/>
</dbReference>
<organism evidence="1 2">
    <name type="scientific">Leptothoe kymatousa TAU-MAC 1615</name>
    <dbReference type="NCBI Taxonomy" id="2364775"/>
    <lineage>
        <taxon>Bacteria</taxon>
        <taxon>Bacillati</taxon>
        <taxon>Cyanobacteriota</taxon>
        <taxon>Cyanophyceae</taxon>
        <taxon>Nodosilineales</taxon>
        <taxon>Cymatolegaceae</taxon>
        <taxon>Leptothoe</taxon>
        <taxon>Leptothoe kymatousa</taxon>
    </lineage>
</organism>
<dbReference type="EMBL" id="JADOER010000002">
    <property type="protein sequence ID" value="MBT9310814.1"/>
    <property type="molecule type" value="Genomic_DNA"/>
</dbReference>
<dbReference type="Pfam" id="PF16277">
    <property type="entry name" value="DUF4926"/>
    <property type="match status" value="1"/>
</dbReference>
<keyword evidence="2" id="KW-1185">Reference proteome</keyword>
<reference evidence="1 2" key="1">
    <citation type="journal article" date="2021" name="Mar. Drugs">
        <title>Genome Reduction and Secondary Metabolism of the Marine Sponge-Associated Cyanobacterium Leptothoe.</title>
        <authorList>
            <person name="Konstantinou D."/>
            <person name="Popin R.V."/>
            <person name="Fewer D.P."/>
            <person name="Sivonen K."/>
            <person name="Gkelis S."/>
        </authorList>
    </citation>
    <scope>NUCLEOTIDE SEQUENCE [LARGE SCALE GENOMIC DNA]</scope>
    <source>
        <strain evidence="1 2">TAU-MAC 1615</strain>
    </source>
</reference>
<accession>A0ABS5Y005</accession>
<proteinExistence type="predicted"/>
<gene>
    <name evidence="1" type="ORF">IXB28_01220</name>
</gene>
<evidence type="ECO:0000313" key="2">
    <source>
        <dbReference type="Proteomes" id="UP001196661"/>
    </source>
</evidence>
<comment type="caution">
    <text evidence="1">The sequence shown here is derived from an EMBL/GenBank/DDBJ whole genome shotgun (WGS) entry which is preliminary data.</text>
</comment>
<name>A0ABS5Y005_9CYAN</name>
<protein>
    <submittedName>
        <fullName evidence="1">DUF4926 domain-containing protein</fullName>
    </submittedName>
</protein>
<sequence>MIKELDIVTLTRDIKTYGLRKGSRGAVVQCYQDSDCYEVEFTTGMGKSSQVLTLSKLDIQLEREAIQARVVEMLNSLPEDVLAEVRDFAEFLTQKEHHKVDGSGLFIHFSNS</sequence>
<dbReference type="RefSeq" id="WP_215616716.1">
    <property type="nucleotide sequence ID" value="NZ_JADOER010000002.1"/>
</dbReference>
<dbReference type="InterPro" id="IPR032568">
    <property type="entry name" value="DUF4926"/>
</dbReference>
<evidence type="ECO:0000313" key="1">
    <source>
        <dbReference type="EMBL" id="MBT9310814.1"/>
    </source>
</evidence>